<organism evidence="4 5">
    <name type="scientific">Angustibacter aerolatus</name>
    <dbReference type="NCBI Taxonomy" id="1162965"/>
    <lineage>
        <taxon>Bacteria</taxon>
        <taxon>Bacillati</taxon>
        <taxon>Actinomycetota</taxon>
        <taxon>Actinomycetes</taxon>
        <taxon>Kineosporiales</taxon>
        <taxon>Kineosporiaceae</taxon>
    </lineage>
</organism>
<dbReference type="Proteomes" id="UP001157017">
    <property type="component" value="Unassembled WGS sequence"/>
</dbReference>
<dbReference type="PANTHER" id="PTHR39192:SF1">
    <property type="entry name" value="IRON UPTAKE SYSTEM COMPONENT EFEO"/>
    <property type="match status" value="1"/>
</dbReference>
<evidence type="ECO:0000259" key="3">
    <source>
        <dbReference type="Pfam" id="PF09375"/>
    </source>
</evidence>
<keyword evidence="2" id="KW-0732">Signal</keyword>
<dbReference type="InterPro" id="IPR050894">
    <property type="entry name" value="EfeM/EfeO_iron_uptake"/>
</dbReference>
<name>A0ABQ6JNS3_9ACTN</name>
<proteinExistence type="predicted"/>
<gene>
    <name evidence="4" type="ORF">GCM10025868_35760</name>
</gene>
<dbReference type="InterPro" id="IPR038352">
    <property type="entry name" value="Imelysin_sf"/>
</dbReference>
<evidence type="ECO:0000313" key="5">
    <source>
        <dbReference type="Proteomes" id="UP001157017"/>
    </source>
</evidence>
<dbReference type="Pfam" id="PF09375">
    <property type="entry name" value="Peptidase_M75"/>
    <property type="match status" value="1"/>
</dbReference>
<dbReference type="PANTHER" id="PTHR39192">
    <property type="entry name" value="IRON UPTAKE SYSTEM COMPONENT EFEO"/>
    <property type="match status" value="1"/>
</dbReference>
<evidence type="ECO:0000256" key="1">
    <source>
        <dbReference type="ARBA" id="ARBA00004196"/>
    </source>
</evidence>
<evidence type="ECO:0000256" key="2">
    <source>
        <dbReference type="ARBA" id="ARBA00022729"/>
    </source>
</evidence>
<keyword evidence="5" id="KW-1185">Reference proteome</keyword>
<dbReference type="InterPro" id="IPR018976">
    <property type="entry name" value="Imelysin-like"/>
</dbReference>
<evidence type="ECO:0000313" key="4">
    <source>
        <dbReference type="EMBL" id="GMA88326.1"/>
    </source>
</evidence>
<sequence>MLAPTLRQNDPALLKTLDGQFTDVLKSLSQYQTGEGYEDYSAVTADQRRQMTQEVNALAESLSKVAGVLVKAAS</sequence>
<protein>
    <recommendedName>
        <fullName evidence="3">Imelysin-like domain-containing protein</fullName>
    </recommendedName>
</protein>
<comment type="subcellular location">
    <subcellularLocation>
        <location evidence="1">Cell envelope</location>
    </subcellularLocation>
</comment>
<comment type="caution">
    <text evidence="4">The sequence shown here is derived from an EMBL/GenBank/DDBJ whole genome shotgun (WGS) entry which is preliminary data.</text>
</comment>
<dbReference type="EMBL" id="BSUZ01000001">
    <property type="protein sequence ID" value="GMA88326.1"/>
    <property type="molecule type" value="Genomic_DNA"/>
</dbReference>
<dbReference type="Gene3D" id="1.20.1420.20">
    <property type="entry name" value="M75 peptidase, HXXE motif"/>
    <property type="match status" value="1"/>
</dbReference>
<reference evidence="5" key="1">
    <citation type="journal article" date="2019" name="Int. J. Syst. Evol. Microbiol.">
        <title>The Global Catalogue of Microorganisms (GCM) 10K type strain sequencing project: providing services to taxonomists for standard genome sequencing and annotation.</title>
        <authorList>
            <consortium name="The Broad Institute Genomics Platform"/>
            <consortium name="The Broad Institute Genome Sequencing Center for Infectious Disease"/>
            <person name="Wu L."/>
            <person name="Ma J."/>
        </authorList>
    </citation>
    <scope>NUCLEOTIDE SEQUENCE [LARGE SCALE GENOMIC DNA]</scope>
    <source>
        <strain evidence="5">NBRC 108730</strain>
    </source>
</reference>
<feature type="domain" description="Imelysin-like" evidence="3">
    <location>
        <begin position="2"/>
        <end position="64"/>
    </location>
</feature>
<accession>A0ABQ6JNS3</accession>